<dbReference type="CDD" id="cd00586">
    <property type="entry name" value="4HBT"/>
    <property type="match status" value="1"/>
</dbReference>
<dbReference type="InterPro" id="IPR050563">
    <property type="entry name" value="4-hydroxybenzoyl-CoA_TE"/>
</dbReference>
<protein>
    <recommendedName>
        <fullName evidence="2">Thioesterase</fullName>
    </recommendedName>
</protein>
<evidence type="ECO:0008006" key="2">
    <source>
        <dbReference type="Google" id="ProtNLM"/>
    </source>
</evidence>
<sequence length="136" mass="15887">MRYLAKVHVRWDDLDAFGHINNAKYLTYAQEARSDFTWFSRQKAGKTPLLFDMVVARAEVDYIEPIYDGGMDVDCQIWITRIGNASFEMEYEIIHKGVIRARVKTTQVAVSVETKRSRPLSDEEREFLAEYLEESK</sequence>
<dbReference type="EMBL" id="JNSL01000144">
    <property type="protein sequence ID" value="KGA14549.1"/>
    <property type="molecule type" value="Genomic_DNA"/>
</dbReference>
<dbReference type="Gene3D" id="3.10.129.10">
    <property type="entry name" value="Hotdog Thioesterase"/>
    <property type="match status" value="1"/>
</dbReference>
<reference evidence="1" key="1">
    <citation type="submission" date="2014-06" db="EMBL/GenBank/DDBJ databases">
        <title>Key roles for freshwater Actinobacteria revealed by deep metagenomic sequencing.</title>
        <authorList>
            <person name="Ghai R."/>
            <person name="Mizuno C.M."/>
            <person name="Picazo A."/>
            <person name="Camacho A."/>
            <person name="Rodriguez-Valera F."/>
        </authorList>
    </citation>
    <scope>NUCLEOTIDE SEQUENCE</scope>
</reference>
<dbReference type="InterPro" id="IPR029069">
    <property type="entry name" value="HotDog_dom_sf"/>
</dbReference>
<gene>
    <name evidence="1" type="ORF">GM51_17020</name>
</gene>
<dbReference type="SUPFAM" id="SSF54637">
    <property type="entry name" value="Thioesterase/thiol ester dehydrase-isomerase"/>
    <property type="match status" value="1"/>
</dbReference>
<dbReference type="AlphaFoldDB" id="A0A094PXU7"/>
<dbReference type="Pfam" id="PF13279">
    <property type="entry name" value="4HBT_2"/>
    <property type="match status" value="1"/>
</dbReference>
<comment type="caution">
    <text evidence="1">The sequence shown here is derived from an EMBL/GenBank/DDBJ whole genome shotgun (WGS) entry which is preliminary data.</text>
</comment>
<name>A0A094PXU7_9ZZZZ</name>
<organism evidence="1">
    <name type="scientific">freshwater metagenome</name>
    <dbReference type="NCBI Taxonomy" id="449393"/>
    <lineage>
        <taxon>unclassified sequences</taxon>
        <taxon>metagenomes</taxon>
        <taxon>ecological metagenomes</taxon>
    </lineage>
</organism>
<evidence type="ECO:0000313" key="1">
    <source>
        <dbReference type="EMBL" id="KGA14549.1"/>
    </source>
</evidence>
<dbReference type="PANTHER" id="PTHR31793">
    <property type="entry name" value="4-HYDROXYBENZOYL-COA THIOESTERASE FAMILY MEMBER"/>
    <property type="match status" value="1"/>
</dbReference>
<accession>A0A094PXU7</accession>
<dbReference type="GO" id="GO:0047617">
    <property type="term" value="F:fatty acyl-CoA hydrolase activity"/>
    <property type="evidence" value="ECO:0007669"/>
    <property type="project" value="TreeGrafter"/>
</dbReference>
<dbReference type="PANTHER" id="PTHR31793:SF24">
    <property type="entry name" value="LONG-CHAIN ACYL-COA THIOESTERASE FADM"/>
    <property type="match status" value="1"/>
</dbReference>
<proteinExistence type="predicted"/>